<evidence type="ECO:0000256" key="3">
    <source>
        <dbReference type="ARBA" id="ARBA00023002"/>
    </source>
</evidence>
<dbReference type="Pfam" id="PF00881">
    <property type="entry name" value="Nitroreductase"/>
    <property type="match status" value="1"/>
</dbReference>
<evidence type="ECO:0000256" key="1">
    <source>
        <dbReference type="ARBA" id="ARBA00022630"/>
    </source>
</evidence>
<dbReference type="EMBL" id="UINC01018960">
    <property type="protein sequence ID" value="SVA80016.1"/>
    <property type="molecule type" value="Genomic_DNA"/>
</dbReference>
<dbReference type="AlphaFoldDB" id="A0A381YSK1"/>
<dbReference type="PANTHER" id="PTHR23026">
    <property type="entry name" value="NADPH NITROREDUCTASE"/>
    <property type="match status" value="1"/>
</dbReference>
<name>A0A381YSK1_9ZZZZ</name>
<accession>A0A381YSK1</accession>
<dbReference type="PANTHER" id="PTHR23026:SF90">
    <property type="entry name" value="IODOTYROSINE DEIODINASE 1"/>
    <property type="match status" value="1"/>
</dbReference>
<protein>
    <recommendedName>
        <fullName evidence="4">Nitroreductase domain-containing protein</fullName>
    </recommendedName>
</protein>
<keyword evidence="3" id="KW-0560">Oxidoreductase</keyword>
<sequence>MKPIFIQDMLKPRKSEFSLIKYFRNLLKYSMNKTSIPPIEIQTIPFNFQEYTLEEIQSRALKYYQNMSKRRTIRDFSKREVPIDVIENCIRAADTAPSGANQHPWHFVVVTDPEKKRKIRVAAEKEEKEFYSTRAPREWLEVLAPLGTDEHKPFLETAPYLIAIFAQIYGVDKNGNKTKHYYVNESVGIATGLLVSAIHYSGLASLTHTPSPMRFLNQILERPDSERPFLLLIVGYPTADARVPDIRRKSLNEITTYF</sequence>
<dbReference type="SUPFAM" id="SSF55469">
    <property type="entry name" value="FMN-dependent nitroreductase-like"/>
    <property type="match status" value="1"/>
</dbReference>
<evidence type="ECO:0000259" key="4">
    <source>
        <dbReference type="Pfam" id="PF00881"/>
    </source>
</evidence>
<keyword evidence="2" id="KW-0288">FMN</keyword>
<evidence type="ECO:0000256" key="2">
    <source>
        <dbReference type="ARBA" id="ARBA00022643"/>
    </source>
</evidence>
<gene>
    <name evidence="5" type="ORF">METZ01_LOCUS132870</name>
</gene>
<proteinExistence type="predicted"/>
<dbReference type="InterPro" id="IPR050627">
    <property type="entry name" value="Nitroreductase/BluB"/>
</dbReference>
<keyword evidence="1" id="KW-0285">Flavoprotein</keyword>
<evidence type="ECO:0000313" key="5">
    <source>
        <dbReference type="EMBL" id="SVA80016.1"/>
    </source>
</evidence>
<dbReference type="CDD" id="cd02144">
    <property type="entry name" value="iodotyrosine_dehalogenase"/>
    <property type="match status" value="1"/>
</dbReference>
<dbReference type="Gene3D" id="3.40.109.10">
    <property type="entry name" value="NADH Oxidase"/>
    <property type="match status" value="1"/>
</dbReference>
<reference evidence="5" key="1">
    <citation type="submission" date="2018-05" db="EMBL/GenBank/DDBJ databases">
        <authorList>
            <person name="Lanie J.A."/>
            <person name="Ng W.-L."/>
            <person name="Kazmierczak K.M."/>
            <person name="Andrzejewski T.M."/>
            <person name="Davidsen T.M."/>
            <person name="Wayne K.J."/>
            <person name="Tettelin H."/>
            <person name="Glass J.I."/>
            <person name="Rusch D."/>
            <person name="Podicherti R."/>
            <person name="Tsui H.-C.T."/>
            <person name="Winkler M.E."/>
        </authorList>
    </citation>
    <scope>NUCLEOTIDE SEQUENCE</scope>
</reference>
<dbReference type="InterPro" id="IPR000415">
    <property type="entry name" value="Nitroreductase-like"/>
</dbReference>
<feature type="domain" description="Nitroreductase" evidence="4">
    <location>
        <begin position="68"/>
        <end position="236"/>
    </location>
</feature>
<dbReference type="GO" id="GO:0016491">
    <property type="term" value="F:oxidoreductase activity"/>
    <property type="evidence" value="ECO:0007669"/>
    <property type="project" value="UniProtKB-KW"/>
</dbReference>
<dbReference type="InterPro" id="IPR029479">
    <property type="entry name" value="Nitroreductase"/>
</dbReference>
<organism evidence="5">
    <name type="scientific">marine metagenome</name>
    <dbReference type="NCBI Taxonomy" id="408172"/>
    <lineage>
        <taxon>unclassified sequences</taxon>
        <taxon>metagenomes</taxon>
        <taxon>ecological metagenomes</taxon>
    </lineage>
</organism>